<dbReference type="SUPFAM" id="SSF103263">
    <property type="entry name" value="Chorismate synthase, AroC"/>
    <property type="match status" value="1"/>
</dbReference>
<comment type="caution">
    <text evidence="13">The sequence shown here is derived from an EMBL/GenBank/DDBJ whole genome shotgun (WGS) entry which is preliminary data.</text>
</comment>
<dbReference type="Gene3D" id="3.60.150.10">
    <property type="entry name" value="Chorismate synthase AroC"/>
    <property type="match status" value="1"/>
</dbReference>
<evidence type="ECO:0000256" key="5">
    <source>
        <dbReference type="ARBA" id="ARBA00022630"/>
    </source>
</evidence>
<accession>A0AA43RGJ7</accession>
<organism evidence="13 14">
    <name type="scientific">Phoenicibacter congonensis</name>
    <dbReference type="NCBI Taxonomy" id="1944646"/>
    <lineage>
        <taxon>Bacteria</taxon>
        <taxon>Bacillati</taxon>
        <taxon>Actinomycetota</taxon>
        <taxon>Coriobacteriia</taxon>
        <taxon>Eggerthellales</taxon>
        <taxon>Eggerthellaceae</taxon>
        <taxon>Phoenicibacter</taxon>
    </lineage>
</organism>
<sequence>MEYVTAGESHGPKLTTIITGVPAGLTLDEKSIASDMRRRQSGYGRGGRQAIETDTAIITSGVRFGKTLGTPISIDINNRDWQNWTEKMAAFGTRPAESQREVTPRPGHADLIGFMKTNTDDCRDILERASARETAARVAAGAVARELLASVGVEVFSWVRSIADVSMDDSDLIDYTSNEIPQDLLARIEFSQTRCPDERTTKRMMDRIDDARSAGETCGGTFRVVATGLVPGLGSYAQAKERLTSKLAASIYSIPAIKGLEFGAGFAGVGELGSGFHDEIVLEDGAFSRKSNNAGGLEGGMTNGMPLVITAAMKPIPTCMNPLETVNLDTLEVAKSSKERSDVCAVPAAAVVAEAEVSIVLADAYVSMFGNTCMTDIKNNLAAYKERLSVFSK</sequence>
<dbReference type="AlphaFoldDB" id="A0AA43RGJ7"/>
<evidence type="ECO:0000313" key="14">
    <source>
        <dbReference type="Proteomes" id="UP001168575"/>
    </source>
</evidence>
<dbReference type="PANTHER" id="PTHR21085:SF0">
    <property type="entry name" value="CHORISMATE SYNTHASE"/>
    <property type="match status" value="1"/>
</dbReference>
<comment type="caution">
    <text evidence="11">Lacks conserved residue(s) required for the propagation of feature annotation.</text>
</comment>
<feature type="binding site" evidence="11">
    <location>
        <position position="299"/>
    </location>
    <ligand>
        <name>FMN</name>
        <dbReference type="ChEBI" id="CHEBI:58210"/>
    </ligand>
</feature>
<keyword evidence="14" id="KW-1185">Reference proteome</keyword>
<keyword evidence="8 11" id="KW-0521">NADP</keyword>
<feature type="binding site" evidence="11">
    <location>
        <begin position="128"/>
        <end position="130"/>
    </location>
    <ligand>
        <name>FMN</name>
        <dbReference type="ChEBI" id="CHEBI:58210"/>
    </ligand>
</feature>
<feature type="binding site" evidence="11">
    <location>
        <position position="340"/>
    </location>
    <ligand>
        <name>FMN</name>
        <dbReference type="ChEBI" id="CHEBI:58210"/>
    </ligand>
</feature>
<comment type="catalytic activity">
    <reaction evidence="11 12">
        <text>5-O-(1-carboxyvinyl)-3-phosphoshikimate = chorismate + phosphate</text>
        <dbReference type="Rhea" id="RHEA:21020"/>
        <dbReference type="ChEBI" id="CHEBI:29748"/>
        <dbReference type="ChEBI" id="CHEBI:43474"/>
        <dbReference type="ChEBI" id="CHEBI:57701"/>
        <dbReference type="EC" id="4.2.3.5"/>
    </reaction>
</comment>
<comment type="cofactor">
    <cofactor evidence="11 12">
        <name>FMNH2</name>
        <dbReference type="ChEBI" id="CHEBI:57618"/>
    </cofactor>
    <text evidence="11 12">Reduced FMN (FMNH(2)).</text>
</comment>
<evidence type="ECO:0000256" key="4">
    <source>
        <dbReference type="ARBA" id="ARBA00022605"/>
    </source>
</evidence>
<dbReference type="CDD" id="cd07304">
    <property type="entry name" value="Chorismate_synthase"/>
    <property type="match status" value="1"/>
</dbReference>
<feature type="binding site" evidence="11">
    <location>
        <begin position="314"/>
        <end position="318"/>
    </location>
    <ligand>
        <name>FMN</name>
        <dbReference type="ChEBI" id="CHEBI:58210"/>
    </ligand>
</feature>
<gene>
    <name evidence="11 13" type="primary">aroC</name>
    <name evidence="13" type="ORF">Q3982_01535</name>
</gene>
<dbReference type="NCBIfam" id="TIGR00033">
    <property type="entry name" value="aroC"/>
    <property type="match status" value="1"/>
</dbReference>
<evidence type="ECO:0000313" key="13">
    <source>
        <dbReference type="EMBL" id="MDO4841345.1"/>
    </source>
</evidence>
<comment type="subunit">
    <text evidence="11">Homotetramer.</text>
</comment>
<dbReference type="PIRSF" id="PIRSF001456">
    <property type="entry name" value="Chorismate_synth"/>
    <property type="match status" value="1"/>
</dbReference>
<keyword evidence="7 11" id="KW-0274">FAD</keyword>
<dbReference type="GO" id="GO:0009423">
    <property type="term" value="P:chorismate biosynthetic process"/>
    <property type="evidence" value="ECO:0007669"/>
    <property type="project" value="UniProtKB-UniRule"/>
</dbReference>
<evidence type="ECO:0000256" key="1">
    <source>
        <dbReference type="ARBA" id="ARBA00005044"/>
    </source>
</evidence>
<dbReference type="EMBL" id="JAUMVS010000012">
    <property type="protein sequence ID" value="MDO4841345.1"/>
    <property type="molecule type" value="Genomic_DNA"/>
</dbReference>
<dbReference type="Pfam" id="PF01264">
    <property type="entry name" value="Chorismate_synt"/>
    <property type="match status" value="1"/>
</dbReference>
<keyword evidence="4 11" id="KW-0028">Amino-acid biosynthesis</keyword>
<evidence type="ECO:0000256" key="9">
    <source>
        <dbReference type="ARBA" id="ARBA00023141"/>
    </source>
</evidence>
<dbReference type="PANTHER" id="PTHR21085">
    <property type="entry name" value="CHORISMATE SYNTHASE"/>
    <property type="match status" value="1"/>
</dbReference>
<evidence type="ECO:0000256" key="2">
    <source>
        <dbReference type="ARBA" id="ARBA00008014"/>
    </source>
</evidence>
<evidence type="ECO:0000256" key="3">
    <source>
        <dbReference type="ARBA" id="ARBA00013036"/>
    </source>
</evidence>
<comment type="similarity">
    <text evidence="2 11 12">Belongs to the chorismate synthase family.</text>
</comment>
<dbReference type="PROSITE" id="PS00787">
    <property type="entry name" value="CHORISMATE_SYNTHASE_1"/>
    <property type="match status" value="1"/>
</dbReference>
<name>A0AA43RGJ7_9ACTN</name>
<protein>
    <recommendedName>
        <fullName evidence="3 11">Chorismate synthase</fullName>
        <shortName evidence="11">CS</shortName>
        <ecNumber evidence="3 11">4.2.3.5</ecNumber>
    </recommendedName>
    <alternativeName>
        <fullName evidence="11">5-enolpyruvylshikimate-3-phosphate phospholyase</fullName>
    </alternativeName>
</protein>
<evidence type="ECO:0000256" key="8">
    <source>
        <dbReference type="ARBA" id="ARBA00022857"/>
    </source>
</evidence>
<dbReference type="FunFam" id="3.60.150.10:FF:000002">
    <property type="entry name" value="Chorismate synthase"/>
    <property type="match status" value="1"/>
</dbReference>
<evidence type="ECO:0000256" key="12">
    <source>
        <dbReference type="RuleBase" id="RU000605"/>
    </source>
</evidence>
<dbReference type="Proteomes" id="UP001168575">
    <property type="component" value="Unassembled WGS sequence"/>
</dbReference>
<dbReference type="GO" id="GO:0004107">
    <property type="term" value="F:chorismate synthase activity"/>
    <property type="evidence" value="ECO:0007669"/>
    <property type="project" value="UniProtKB-UniRule"/>
</dbReference>
<comment type="function">
    <text evidence="11">Catalyzes the anti-1,4-elimination of the C-3 phosphate and the C-6 proR hydrogen from 5-enolpyruvylshikimate-3-phosphate (EPSP) to yield chorismate, which is the branch point compound that serves as the starting substrate for the three terminal pathways of aromatic amino acid biosynthesis. This reaction introduces a second double bond into the aromatic ring system.</text>
</comment>
<keyword evidence="6 11" id="KW-0288">FMN</keyword>
<dbReference type="GO" id="GO:0009073">
    <property type="term" value="P:aromatic amino acid family biosynthetic process"/>
    <property type="evidence" value="ECO:0007669"/>
    <property type="project" value="UniProtKB-KW"/>
</dbReference>
<evidence type="ECO:0000256" key="6">
    <source>
        <dbReference type="ARBA" id="ARBA00022643"/>
    </source>
</evidence>
<feature type="binding site" evidence="11">
    <location>
        <position position="39"/>
    </location>
    <ligand>
        <name>NADP(+)</name>
        <dbReference type="ChEBI" id="CHEBI:58349"/>
    </ligand>
</feature>
<dbReference type="InterPro" id="IPR020541">
    <property type="entry name" value="Chorismate_synthase_CS"/>
</dbReference>
<evidence type="ECO:0000256" key="11">
    <source>
        <dbReference type="HAMAP-Rule" id="MF_00300"/>
    </source>
</evidence>
<proteinExistence type="inferred from homology"/>
<keyword evidence="5 11" id="KW-0285">Flavoprotein</keyword>
<evidence type="ECO:0000256" key="7">
    <source>
        <dbReference type="ARBA" id="ARBA00022827"/>
    </source>
</evidence>
<dbReference type="GO" id="GO:0010181">
    <property type="term" value="F:FMN binding"/>
    <property type="evidence" value="ECO:0007669"/>
    <property type="project" value="TreeGrafter"/>
</dbReference>
<comment type="pathway">
    <text evidence="1 11 12">Metabolic intermediate biosynthesis; chorismate biosynthesis; chorismate from D-erythrose 4-phosphate and phosphoenolpyruvate: step 7/7.</text>
</comment>
<dbReference type="GO" id="GO:0005829">
    <property type="term" value="C:cytosol"/>
    <property type="evidence" value="ECO:0007669"/>
    <property type="project" value="TreeGrafter"/>
</dbReference>
<dbReference type="InterPro" id="IPR000453">
    <property type="entry name" value="Chorismate_synth"/>
</dbReference>
<evidence type="ECO:0000256" key="10">
    <source>
        <dbReference type="ARBA" id="ARBA00023239"/>
    </source>
</evidence>
<keyword evidence="9 11" id="KW-0057">Aromatic amino acid biosynthesis</keyword>
<keyword evidence="10 11" id="KW-0456">Lyase</keyword>
<dbReference type="NCBIfam" id="NF003793">
    <property type="entry name" value="PRK05382.1"/>
    <property type="match status" value="1"/>
</dbReference>
<dbReference type="EC" id="4.2.3.5" evidence="3 11"/>
<dbReference type="HAMAP" id="MF_00300">
    <property type="entry name" value="Chorismate_synth"/>
    <property type="match status" value="1"/>
</dbReference>
<reference evidence="13" key="1">
    <citation type="submission" date="2023-07" db="EMBL/GenBank/DDBJ databases">
        <title>Between Cages and Wild: Unraveling the Impact of Captivity on Animal Microbiomes and Antimicrobial Resistance.</title>
        <authorList>
            <person name="Schmartz G.P."/>
            <person name="Rehner J."/>
            <person name="Schuff M.J."/>
            <person name="Becker S.L."/>
            <person name="Kravczyk M."/>
            <person name="Gurevich A."/>
            <person name="Francke R."/>
            <person name="Mueller R."/>
            <person name="Keller V."/>
            <person name="Keller A."/>
        </authorList>
    </citation>
    <scope>NUCLEOTIDE SEQUENCE</scope>
    <source>
        <strain evidence="13">S12M_St_49</strain>
    </source>
</reference>
<feature type="binding site" evidence="11">
    <location>
        <position position="45"/>
    </location>
    <ligand>
        <name>NADP(+)</name>
        <dbReference type="ChEBI" id="CHEBI:58349"/>
    </ligand>
</feature>
<dbReference type="InterPro" id="IPR035904">
    <property type="entry name" value="Chorismate_synth_AroC_sf"/>
</dbReference>
<dbReference type="GO" id="GO:0008652">
    <property type="term" value="P:amino acid biosynthetic process"/>
    <property type="evidence" value="ECO:0007669"/>
    <property type="project" value="UniProtKB-KW"/>
</dbReference>
<dbReference type="PROSITE" id="PS00788">
    <property type="entry name" value="CHORISMATE_SYNTHASE_2"/>
    <property type="match status" value="1"/>
</dbReference>